<dbReference type="Pfam" id="PF00379">
    <property type="entry name" value="Chitin_bind_4"/>
    <property type="match status" value="1"/>
</dbReference>
<dbReference type="EMBL" id="LJIG01009648">
    <property type="protein sequence ID" value="KRT82659.1"/>
    <property type="molecule type" value="Genomic_DNA"/>
</dbReference>
<sequence length="237" mass="26216">MLKYLFLLSAISGGLSQYHGDREGYNQPSAQYSNYDEDRRSRLFPQILSHKQSLNHDGNFKYAFASDNGLLQGESIAPDGSRTGAYAYVDPSGRKISVKYKAGKEGFKILEGDHIPKAHPLLDAASQRPHPGYGGSGGDEGFVPHSEGRRPIYEPPPGLEQYRTQAFRPSGPIDGGIYDKSRGLNRPPMPPERSNEVLPFPVAQRYKSLDDREPEYNDEPGKPNSFGSGYSFEFGGK</sequence>
<dbReference type="Proteomes" id="UP000051574">
    <property type="component" value="Unassembled WGS sequence"/>
</dbReference>
<feature type="compositionally biased region" description="Low complexity" evidence="2">
    <location>
        <begin position="225"/>
        <end position="237"/>
    </location>
</feature>
<protein>
    <submittedName>
        <fullName evidence="4">Insect cuticle protein</fullName>
    </submittedName>
</protein>
<evidence type="ECO:0000256" key="2">
    <source>
        <dbReference type="SAM" id="MobiDB-lite"/>
    </source>
</evidence>
<name>A0A0T6B5P7_9SCAR</name>
<dbReference type="GO" id="GO:0062129">
    <property type="term" value="C:chitin-based extracellular matrix"/>
    <property type="evidence" value="ECO:0007669"/>
    <property type="project" value="TreeGrafter"/>
</dbReference>
<dbReference type="PANTHER" id="PTHR10380:SF238">
    <property type="entry name" value="CUTICULAR PROTEIN 65EA-RELATED"/>
    <property type="match status" value="1"/>
</dbReference>
<reference evidence="4 5" key="1">
    <citation type="submission" date="2015-09" db="EMBL/GenBank/DDBJ databases">
        <title>Draft genome of the scarab beetle Oryctes borbonicus.</title>
        <authorList>
            <person name="Meyer J.M."/>
            <person name="Markov G.V."/>
            <person name="Baskaran P."/>
            <person name="Herrmann M."/>
            <person name="Sommer R.J."/>
            <person name="Roedelsperger C."/>
        </authorList>
    </citation>
    <scope>NUCLEOTIDE SEQUENCE [LARGE SCALE GENOMIC DNA]</scope>
    <source>
        <strain evidence="4">OB123</strain>
        <tissue evidence="4">Whole animal</tissue>
    </source>
</reference>
<dbReference type="AlphaFoldDB" id="A0A0T6B5P7"/>
<evidence type="ECO:0000256" key="1">
    <source>
        <dbReference type="PROSITE-ProRule" id="PRU00497"/>
    </source>
</evidence>
<feature type="chain" id="PRO_5006668395" evidence="3">
    <location>
        <begin position="17"/>
        <end position="237"/>
    </location>
</feature>
<keyword evidence="5" id="KW-1185">Reference proteome</keyword>
<dbReference type="InterPro" id="IPR000618">
    <property type="entry name" value="Insect_cuticle"/>
</dbReference>
<organism evidence="4 5">
    <name type="scientific">Oryctes borbonicus</name>
    <dbReference type="NCBI Taxonomy" id="1629725"/>
    <lineage>
        <taxon>Eukaryota</taxon>
        <taxon>Metazoa</taxon>
        <taxon>Ecdysozoa</taxon>
        <taxon>Arthropoda</taxon>
        <taxon>Hexapoda</taxon>
        <taxon>Insecta</taxon>
        <taxon>Pterygota</taxon>
        <taxon>Neoptera</taxon>
        <taxon>Endopterygota</taxon>
        <taxon>Coleoptera</taxon>
        <taxon>Polyphaga</taxon>
        <taxon>Scarabaeiformia</taxon>
        <taxon>Scarabaeidae</taxon>
        <taxon>Dynastinae</taxon>
        <taxon>Oryctes</taxon>
    </lineage>
</organism>
<gene>
    <name evidence="4" type="ORF">AMK59_3262</name>
</gene>
<accession>A0A0T6B5P7</accession>
<evidence type="ECO:0000313" key="5">
    <source>
        <dbReference type="Proteomes" id="UP000051574"/>
    </source>
</evidence>
<proteinExistence type="predicted"/>
<keyword evidence="1" id="KW-0193">Cuticle</keyword>
<dbReference type="InterPro" id="IPR050468">
    <property type="entry name" value="Cuticle_Struct_Prot"/>
</dbReference>
<dbReference type="PANTHER" id="PTHR10380">
    <property type="entry name" value="CUTICLE PROTEIN"/>
    <property type="match status" value="1"/>
</dbReference>
<evidence type="ECO:0000256" key="3">
    <source>
        <dbReference type="SAM" id="SignalP"/>
    </source>
</evidence>
<evidence type="ECO:0000313" key="4">
    <source>
        <dbReference type="EMBL" id="KRT82659.1"/>
    </source>
</evidence>
<feature type="compositionally biased region" description="Basic and acidic residues" evidence="2">
    <location>
        <begin position="207"/>
        <end position="221"/>
    </location>
</feature>
<keyword evidence="3" id="KW-0732">Signal</keyword>
<feature type="region of interest" description="Disordered" evidence="2">
    <location>
        <begin position="123"/>
        <end position="237"/>
    </location>
</feature>
<dbReference type="OrthoDB" id="6597363at2759"/>
<dbReference type="GO" id="GO:0008010">
    <property type="term" value="F:structural constituent of chitin-based larval cuticle"/>
    <property type="evidence" value="ECO:0007669"/>
    <property type="project" value="TreeGrafter"/>
</dbReference>
<dbReference type="PROSITE" id="PS51155">
    <property type="entry name" value="CHIT_BIND_RR_2"/>
    <property type="match status" value="1"/>
</dbReference>
<comment type="caution">
    <text evidence="4">The sequence shown here is derived from an EMBL/GenBank/DDBJ whole genome shotgun (WGS) entry which is preliminary data.</text>
</comment>
<feature type="signal peptide" evidence="3">
    <location>
        <begin position="1"/>
        <end position="16"/>
    </location>
</feature>